<dbReference type="Proteomes" id="UP000217528">
    <property type="component" value="Unassembled WGS sequence"/>
</dbReference>
<sequence length="558" mass="64116">MNDDKELLSSSYLVTVDNYDTYSNPQLIDRNTYSQYAFKNGSFSRSAQIDMDKWEGYKVPEYPLQFLSGLLRLNVFHEQCCDIISNAVVGHGWDIVPVSDIDYDPNVENKNKIIDLITHFSKDLREELQEVIYDYEALGCAGIELIRDTEDSDHHIIDIKRLDITYCMLHNDEVRIKQEYNGEHAFFVLYGKNYDENGIKYDVNRYTGEIVEQGSLSFDETAHEVIWVTKYKTNSANYGSAKITTELDTIKSEIGRANFNNKFFENYGLPAFAVSISGDFQDYDVPEYFDDGTKNPDYDITKTLRYKVASQIKEVIKNPHSAVVLSVPTLDETPANIQFTPLSNDVKEASFRLLRQDNKEEICASHGISSDLIGTTKTGNLGGNTALADYEGFVERVIAPLQTLFENRFNKIIIQQDWGIFDWIFKFNQIRKTDISEQITQIKDLLDYGLITRRQAIEKIGKQFGASADPNNPLLDEYTIKGVPERVVFEESIEDFDDSFFENVQQQLLDEAERIEREGNDTTTVSDNELQNISGKKAQSRIQQIFKNEFKARKKIRK</sequence>
<keyword evidence="3" id="KW-1185">Reference proteome</keyword>
<dbReference type="Proteomes" id="UP000246004">
    <property type="component" value="Unassembled WGS sequence"/>
</dbReference>
<protein>
    <submittedName>
        <fullName evidence="2">Phage portal protein</fullName>
    </submittedName>
</protein>
<reference evidence="1 3" key="2">
    <citation type="journal article" date="2017" name="BMC Genomics">
        <title>Genomic analysis of methanogenic archaea reveals a shift towards energy conservation.</title>
        <authorList>
            <person name="Gilmore S.P."/>
            <person name="Henske J.K."/>
            <person name="Sexton J.A."/>
            <person name="Solomon K.V."/>
            <person name="Seppala S."/>
            <person name="Yoo J.I."/>
            <person name="Huyett L.M."/>
            <person name="Pressman A."/>
            <person name="Cogan J.Z."/>
            <person name="Kivenson V."/>
            <person name="Peng X."/>
            <person name="Tan Y."/>
            <person name="Valentine D.L."/>
            <person name="O'Malley M.A."/>
        </authorList>
    </citation>
    <scope>NUCLEOTIDE SEQUENCE [LARGE SCALE GENOMIC DNA]</scope>
    <source>
        <strain evidence="1 3">1R-7</strain>
    </source>
</reference>
<gene>
    <name evidence="1" type="ORF">ASJ82_08185</name>
    <name evidence="2" type="ORF">MSCUN_09610</name>
</gene>
<name>A0A2A2HE61_9EURY</name>
<dbReference type="EMBL" id="LWMS01000031">
    <property type="protein sequence ID" value="PWL08030.1"/>
    <property type="molecule type" value="Genomic_DNA"/>
</dbReference>
<evidence type="ECO:0000313" key="2">
    <source>
        <dbReference type="EMBL" id="PWL08030.1"/>
    </source>
</evidence>
<comment type="caution">
    <text evidence="1">The sequence shown here is derived from an EMBL/GenBank/DDBJ whole genome shotgun (WGS) entry which is preliminary data.</text>
</comment>
<dbReference type="AlphaFoldDB" id="A0A2A2HE61"/>
<evidence type="ECO:0000313" key="4">
    <source>
        <dbReference type="Proteomes" id="UP000246004"/>
    </source>
</evidence>
<reference evidence="2 4" key="1">
    <citation type="submission" date="2016-04" db="EMBL/GenBank/DDBJ databases">
        <title>Genome sequence of Methanosphaera cuniculi DSM 4103.</title>
        <authorList>
            <person name="Poehlein A."/>
            <person name="Seedorf H."/>
            <person name="Daniel R."/>
        </authorList>
    </citation>
    <scope>NUCLEOTIDE SEQUENCE [LARGE SCALE GENOMIC DNA]</scope>
    <source>
        <strain evidence="2 4">DSM 4103</strain>
    </source>
</reference>
<evidence type="ECO:0000313" key="1">
    <source>
        <dbReference type="EMBL" id="PAV07645.1"/>
    </source>
</evidence>
<dbReference type="RefSeq" id="WP_095608531.1">
    <property type="nucleotide sequence ID" value="NZ_LMVN01000011.1"/>
</dbReference>
<accession>A0A2A2HE61</accession>
<organism evidence="1 3">
    <name type="scientific">Methanosphaera cuniculi</name>
    <dbReference type="NCBI Taxonomy" id="1077256"/>
    <lineage>
        <taxon>Archaea</taxon>
        <taxon>Methanobacteriati</taxon>
        <taxon>Methanobacteriota</taxon>
        <taxon>Methanomada group</taxon>
        <taxon>Methanobacteria</taxon>
        <taxon>Methanobacteriales</taxon>
        <taxon>Methanobacteriaceae</taxon>
        <taxon>Methanosphaera</taxon>
    </lineage>
</organism>
<dbReference type="Pfam" id="PF04860">
    <property type="entry name" value="Phage_portal"/>
    <property type="match status" value="1"/>
</dbReference>
<dbReference type="EMBL" id="LMVN01000011">
    <property type="protein sequence ID" value="PAV07645.1"/>
    <property type="molecule type" value="Genomic_DNA"/>
</dbReference>
<evidence type="ECO:0000313" key="3">
    <source>
        <dbReference type="Proteomes" id="UP000217528"/>
    </source>
</evidence>
<proteinExistence type="predicted"/>
<dbReference type="InterPro" id="IPR006944">
    <property type="entry name" value="Phage/GTA_portal"/>
</dbReference>
<dbReference type="OrthoDB" id="82524at2157"/>